<protein>
    <submittedName>
        <fullName evidence="1">Uncharacterized protein</fullName>
    </submittedName>
</protein>
<evidence type="ECO:0000313" key="2">
    <source>
        <dbReference type="Proteomes" id="UP001054945"/>
    </source>
</evidence>
<dbReference type="Proteomes" id="UP001054945">
    <property type="component" value="Unassembled WGS sequence"/>
</dbReference>
<organism evidence="1 2">
    <name type="scientific">Caerostris extrusa</name>
    <name type="common">Bark spider</name>
    <name type="synonym">Caerostris bankana</name>
    <dbReference type="NCBI Taxonomy" id="172846"/>
    <lineage>
        <taxon>Eukaryota</taxon>
        <taxon>Metazoa</taxon>
        <taxon>Ecdysozoa</taxon>
        <taxon>Arthropoda</taxon>
        <taxon>Chelicerata</taxon>
        <taxon>Arachnida</taxon>
        <taxon>Araneae</taxon>
        <taxon>Araneomorphae</taxon>
        <taxon>Entelegynae</taxon>
        <taxon>Araneoidea</taxon>
        <taxon>Araneidae</taxon>
        <taxon>Caerostris</taxon>
    </lineage>
</organism>
<name>A0AAV4Y8E8_CAEEX</name>
<keyword evidence="2" id="KW-1185">Reference proteome</keyword>
<comment type="caution">
    <text evidence="1">The sequence shown here is derived from an EMBL/GenBank/DDBJ whole genome shotgun (WGS) entry which is preliminary data.</text>
</comment>
<dbReference type="AlphaFoldDB" id="A0AAV4Y8E8"/>
<reference evidence="1 2" key="1">
    <citation type="submission" date="2021-06" db="EMBL/GenBank/DDBJ databases">
        <title>Caerostris extrusa draft genome.</title>
        <authorList>
            <person name="Kono N."/>
            <person name="Arakawa K."/>
        </authorList>
    </citation>
    <scope>NUCLEOTIDE SEQUENCE [LARGE SCALE GENOMIC DNA]</scope>
</reference>
<sequence>MLGLRRPSVPIACSLFRNGTISTRLPYVCRREDSDSASVSNGSSSIQKPNICSTIVTLFLKAECYVVTYEKLLWLICWYSEDTGMNTIFQLVV</sequence>
<proteinExistence type="predicted"/>
<dbReference type="EMBL" id="BPLR01018976">
    <property type="protein sequence ID" value="GIZ03598.1"/>
    <property type="molecule type" value="Genomic_DNA"/>
</dbReference>
<accession>A0AAV4Y8E8</accession>
<evidence type="ECO:0000313" key="1">
    <source>
        <dbReference type="EMBL" id="GIZ03598.1"/>
    </source>
</evidence>
<gene>
    <name evidence="1" type="ORF">CEXT_279101</name>
</gene>